<dbReference type="RefSeq" id="WP_254470822.1">
    <property type="nucleotide sequence ID" value="NZ_CP113432.1"/>
</dbReference>
<evidence type="ECO:0000313" key="1">
    <source>
        <dbReference type="EMBL" id="WAI48211.1"/>
    </source>
</evidence>
<dbReference type="InterPro" id="IPR038626">
    <property type="entry name" value="Rof-like_sf"/>
</dbReference>
<keyword evidence="2" id="KW-1185">Reference proteome</keyword>
<dbReference type="InterPro" id="IPR009778">
    <property type="entry name" value="ROF"/>
</dbReference>
<protein>
    <submittedName>
        <fullName evidence="1">Rho-binding antiterminator</fullName>
    </submittedName>
</protein>
<proteinExistence type="predicted"/>
<dbReference type="Gene3D" id="2.30.30.400">
    <property type="entry name" value="Rof-like"/>
    <property type="match status" value="1"/>
</dbReference>
<evidence type="ECO:0000313" key="2">
    <source>
        <dbReference type="Proteomes" id="UP001163624"/>
    </source>
</evidence>
<dbReference type="InterPro" id="IPR023534">
    <property type="entry name" value="Rof/RNase_P-like"/>
</dbReference>
<dbReference type="EMBL" id="CP113432">
    <property type="protein sequence ID" value="WAI48211.1"/>
    <property type="molecule type" value="Genomic_DNA"/>
</dbReference>
<dbReference type="Proteomes" id="UP001163624">
    <property type="component" value="Chromosome"/>
</dbReference>
<dbReference type="Pfam" id="PF07073">
    <property type="entry name" value="ROF"/>
    <property type="match status" value="1"/>
</dbReference>
<organism evidence="1 2">
    <name type="scientific">Pseudomonas triclosanedens</name>
    <dbReference type="NCBI Taxonomy" id="2961893"/>
    <lineage>
        <taxon>Bacteria</taxon>
        <taxon>Pseudomonadati</taxon>
        <taxon>Pseudomonadota</taxon>
        <taxon>Gammaproteobacteria</taxon>
        <taxon>Pseudomonadales</taxon>
        <taxon>Pseudomonadaceae</taxon>
        <taxon>Pseudomonas</taxon>
    </lineage>
</organism>
<reference evidence="1" key="1">
    <citation type="submission" date="2022-11" db="EMBL/GenBank/DDBJ databases">
        <title>Pseudomonas triclosanedens sp. nov., a triclosan degrader isolated from activated sludge.</title>
        <authorList>
            <person name="Yin Y."/>
            <person name="Lu Z."/>
        </authorList>
    </citation>
    <scope>NUCLEOTIDE SEQUENCE</scope>
    <source>
        <strain evidence="1">ZM23</strain>
    </source>
</reference>
<accession>A0ABY6ZTS3</accession>
<sequence length="97" mass="11347">MAAYHPLQCDLHDYLEIACLHRYWLRIELRDGLTFDAQAFTTHTRRDADGQQEEYLEVRVDDASRELRLDRLHAVTPLETTAQFGRKVLYPLDGLTT</sequence>
<name>A0ABY6ZTS3_9PSED</name>
<gene>
    <name evidence="1" type="ORF">OU419_20950</name>
</gene>
<dbReference type="SUPFAM" id="SSF101744">
    <property type="entry name" value="Rof/RNase P subunit-like"/>
    <property type="match status" value="1"/>
</dbReference>